<feature type="compositionally biased region" description="Low complexity" evidence="10">
    <location>
        <begin position="87"/>
        <end position="97"/>
    </location>
</feature>
<evidence type="ECO:0000256" key="9">
    <source>
        <dbReference type="PROSITE-ProRule" id="PRU00042"/>
    </source>
</evidence>
<evidence type="ECO:0000256" key="1">
    <source>
        <dbReference type="ARBA" id="ARBA00004123"/>
    </source>
</evidence>
<accession>A0A9W7XLX5</accession>
<evidence type="ECO:0000256" key="6">
    <source>
        <dbReference type="ARBA" id="ARBA00023015"/>
    </source>
</evidence>
<evidence type="ECO:0000256" key="4">
    <source>
        <dbReference type="ARBA" id="ARBA00022771"/>
    </source>
</evidence>
<dbReference type="FunFam" id="3.30.160.60:FF:002343">
    <property type="entry name" value="Zinc finger protein 33A"/>
    <property type="match status" value="1"/>
</dbReference>
<feature type="region of interest" description="Disordered" evidence="10">
    <location>
        <begin position="647"/>
        <end position="669"/>
    </location>
</feature>
<name>A0A9W7XLX5_9FUNG</name>
<dbReference type="SMART" id="SM00355">
    <property type="entry name" value="ZnF_C2H2"/>
    <property type="match status" value="2"/>
</dbReference>
<dbReference type="GO" id="GO:0005634">
    <property type="term" value="C:nucleus"/>
    <property type="evidence" value="ECO:0007669"/>
    <property type="project" value="UniProtKB-SubCell"/>
</dbReference>
<evidence type="ECO:0000256" key="10">
    <source>
        <dbReference type="SAM" id="MobiDB-lite"/>
    </source>
</evidence>
<reference evidence="12" key="1">
    <citation type="submission" date="2022-07" db="EMBL/GenBank/DDBJ databases">
        <title>Phylogenomic reconstructions and comparative analyses of Kickxellomycotina fungi.</title>
        <authorList>
            <person name="Reynolds N.K."/>
            <person name="Stajich J.E."/>
            <person name="Barry K."/>
            <person name="Grigoriev I.V."/>
            <person name="Crous P."/>
            <person name="Smith M.E."/>
        </authorList>
    </citation>
    <scope>NUCLEOTIDE SEQUENCE</scope>
    <source>
        <strain evidence="12">NBRC 105413</strain>
    </source>
</reference>
<keyword evidence="13" id="KW-1185">Reference proteome</keyword>
<dbReference type="GO" id="GO:0008270">
    <property type="term" value="F:zinc ion binding"/>
    <property type="evidence" value="ECO:0007669"/>
    <property type="project" value="UniProtKB-KW"/>
</dbReference>
<proteinExistence type="predicted"/>
<keyword evidence="8" id="KW-0539">Nucleus</keyword>
<comment type="subcellular location">
    <subcellularLocation>
        <location evidence="1">Nucleus</location>
    </subcellularLocation>
</comment>
<organism evidence="12 13">
    <name type="scientific">Coemansia asiatica</name>
    <dbReference type="NCBI Taxonomy" id="1052880"/>
    <lineage>
        <taxon>Eukaryota</taxon>
        <taxon>Fungi</taxon>
        <taxon>Fungi incertae sedis</taxon>
        <taxon>Zoopagomycota</taxon>
        <taxon>Kickxellomycotina</taxon>
        <taxon>Kickxellomycetes</taxon>
        <taxon>Kickxellales</taxon>
        <taxon>Kickxellaceae</taxon>
        <taxon>Coemansia</taxon>
    </lineage>
</organism>
<evidence type="ECO:0000256" key="5">
    <source>
        <dbReference type="ARBA" id="ARBA00022833"/>
    </source>
</evidence>
<keyword evidence="6" id="KW-0805">Transcription regulation</keyword>
<evidence type="ECO:0000256" key="7">
    <source>
        <dbReference type="ARBA" id="ARBA00023163"/>
    </source>
</evidence>
<feature type="region of interest" description="Disordered" evidence="10">
    <location>
        <begin position="572"/>
        <end position="594"/>
    </location>
</feature>
<dbReference type="Gene3D" id="3.30.160.60">
    <property type="entry name" value="Classic Zinc Finger"/>
    <property type="match status" value="2"/>
</dbReference>
<feature type="compositionally biased region" description="Low complexity" evidence="10">
    <location>
        <begin position="218"/>
        <end position="245"/>
    </location>
</feature>
<dbReference type="InterPro" id="IPR013087">
    <property type="entry name" value="Znf_C2H2_type"/>
</dbReference>
<evidence type="ECO:0000259" key="11">
    <source>
        <dbReference type="PROSITE" id="PS50157"/>
    </source>
</evidence>
<dbReference type="Pfam" id="PF00096">
    <property type="entry name" value="zf-C2H2"/>
    <property type="match status" value="2"/>
</dbReference>
<dbReference type="Proteomes" id="UP001145021">
    <property type="component" value="Unassembled WGS sequence"/>
</dbReference>
<dbReference type="PANTHER" id="PTHR47428">
    <property type="entry name" value="REGULATORY PROTEIN MIG1-RELATED"/>
    <property type="match status" value="1"/>
</dbReference>
<dbReference type="AlphaFoldDB" id="A0A9W7XLX5"/>
<dbReference type="InterPro" id="IPR051007">
    <property type="entry name" value="creA/MIG_C2H2-ZnF"/>
</dbReference>
<comment type="caution">
    <text evidence="12">The sequence shown here is derived from an EMBL/GenBank/DDBJ whole genome shotgun (WGS) entry which is preliminary data.</text>
</comment>
<dbReference type="GO" id="GO:0005737">
    <property type="term" value="C:cytoplasm"/>
    <property type="evidence" value="ECO:0007669"/>
    <property type="project" value="TreeGrafter"/>
</dbReference>
<feature type="compositionally biased region" description="Low complexity" evidence="10">
    <location>
        <begin position="573"/>
        <end position="592"/>
    </location>
</feature>
<keyword evidence="5" id="KW-0862">Zinc</keyword>
<dbReference type="GO" id="GO:0000433">
    <property type="term" value="P:carbon catabolite repression of transcription from RNA polymerase II promoter by glucose"/>
    <property type="evidence" value="ECO:0007669"/>
    <property type="project" value="TreeGrafter"/>
</dbReference>
<feature type="domain" description="C2H2-type" evidence="11">
    <location>
        <begin position="44"/>
        <end position="73"/>
    </location>
</feature>
<dbReference type="EMBL" id="JANBOH010000070">
    <property type="protein sequence ID" value="KAJ1646217.1"/>
    <property type="molecule type" value="Genomic_DNA"/>
</dbReference>
<sequence length="812" mass="84274">MKAKSTGTKHDGIRHFKCPLCPKAFFRLEHQTRHMRTHTGERPHACGHPECGKRFSRSDELARHMRIHTGTPAQRREARGAKKRATRGAASAARSKAVSANSSLKADLLASNASGHPLSSIAALTDTIPGIGAMGGRGPESYMSTGRSPFETSFGVMAAVAASGRSDLSSMSLASITSLNDQSLMSTMPQNTAYYNTIQSLAPLMYSANTGSSIGSISSHPYQQQQHQQQPPPQQQSLSTTVPSSLSASSYSHTLSDVFSGNTSSVMGSGNNGSSMFSSDFALGNNSAIGSSNSAIAHSHDSNPAHSVFGASVMQPNNLGAASYSFGKGYSIAYPTTSLQTPSSASASASASSSAQHAWTMGSAGALLNTAKDSLYPMTVPFSGPSANRTQRTAYPWASSSQLSASTRTQSSDQQALARQMSTKGQTKRYTSASGYPMYNGSSYYEDHIVDNNNYSLYKAAGEACATSNYSIEAVAAQGQTAPFSSSGSIARTTEHSASTNLSFAFCSSATPVEPTATIVDTFHGLEAATGRHQQTNSLGLCGTNAAAAAAAAANSSSTMNILGLHSREVGIESSGSSRNSGNGNKSKGSESQEGITEAFFGRTSVVNEALLSLASWNQDGSRQSSADPPLYSSAFQSLGFSDSCAASGAQQKSSGATDDNDNDNNSDNAAFVISNTCVQESPSGLGEAGLPSVSALSGADSGQGAGVSESQLQQANHFLEQPKPIEPEGSATGKSIAPGQVVEKDVQVSAPIAFSASRDSSQPHTPQAALSCSNAGDPCRDNRQGHGRQQSQHDHHSRHILPPISALLSEI</sequence>
<keyword evidence="2" id="KW-0479">Metal-binding</keyword>
<feature type="region of interest" description="Disordered" evidence="10">
    <location>
        <begin position="215"/>
        <end position="245"/>
    </location>
</feature>
<feature type="compositionally biased region" description="Polar residues" evidence="10">
    <location>
        <begin position="758"/>
        <end position="775"/>
    </location>
</feature>
<dbReference type="SUPFAM" id="SSF57667">
    <property type="entry name" value="beta-beta-alpha zinc fingers"/>
    <property type="match status" value="1"/>
</dbReference>
<dbReference type="InterPro" id="IPR036236">
    <property type="entry name" value="Znf_C2H2_sf"/>
</dbReference>
<keyword evidence="3" id="KW-0677">Repeat</keyword>
<protein>
    <recommendedName>
        <fullName evidence="11">C2H2-type domain-containing protein</fullName>
    </recommendedName>
</protein>
<keyword evidence="7" id="KW-0804">Transcription</keyword>
<keyword evidence="4 9" id="KW-0863">Zinc-finger</keyword>
<dbReference type="PANTHER" id="PTHR47428:SF1">
    <property type="entry name" value="REGULATORY PROTEIN MIG1-RELATED"/>
    <property type="match status" value="1"/>
</dbReference>
<feature type="domain" description="C2H2-type" evidence="11">
    <location>
        <begin position="16"/>
        <end position="43"/>
    </location>
</feature>
<evidence type="ECO:0000313" key="13">
    <source>
        <dbReference type="Proteomes" id="UP001145021"/>
    </source>
</evidence>
<dbReference type="GO" id="GO:0000978">
    <property type="term" value="F:RNA polymerase II cis-regulatory region sequence-specific DNA binding"/>
    <property type="evidence" value="ECO:0007669"/>
    <property type="project" value="TreeGrafter"/>
</dbReference>
<evidence type="ECO:0000256" key="3">
    <source>
        <dbReference type="ARBA" id="ARBA00022737"/>
    </source>
</evidence>
<gene>
    <name evidence="12" type="ORF">LPJ64_002281</name>
</gene>
<evidence type="ECO:0000256" key="2">
    <source>
        <dbReference type="ARBA" id="ARBA00022723"/>
    </source>
</evidence>
<feature type="region of interest" description="Disordered" evidence="10">
    <location>
        <begin position="71"/>
        <end position="97"/>
    </location>
</feature>
<evidence type="ECO:0000256" key="8">
    <source>
        <dbReference type="ARBA" id="ARBA00023242"/>
    </source>
</evidence>
<feature type="region of interest" description="Disordered" evidence="10">
    <location>
        <begin position="683"/>
        <end position="710"/>
    </location>
</feature>
<dbReference type="PROSITE" id="PS50157">
    <property type="entry name" value="ZINC_FINGER_C2H2_2"/>
    <property type="match status" value="2"/>
</dbReference>
<evidence type="ECO:0000313" key="12">
    <source>
        <dbReference type="EMBL" id="KAJ1646217.1"/>
    </source>
</evidence>
<feature type="region of interest" description="Disordered" evidence="10">
    <location>
        <begin position="756"/>
        <end position="812"/>
    </location>
</feature>
<feature type="compositionally biased region" description="Low complexity" evidence="10">
    <location>
        <begin position="647"/>
        <end position="657"/>
    </location>
</feature>
<dbReference type="PROSITE" id="PS00028">
    <property type="entry name" value="ZINC_FINGER_C2H2_1"/>
    <property type="match status" value="2"/>
</dbReference>